<keyword evidence="2" id="KW-1185">Reference proteome</keyword>
<evidence type="ECO:0000313" key="2">
    <source>
        <dbReference type="Proteomes" id="UP001147733"/>
    </source>
</evidence>
<evidence type="ECO:0000313" key="1">
    <source>
        <dbReference type="EMBL" id="KAJ5242246.1"/>
    </source>
</evidence>
<name>A0A9W9TUU7_PENCI</name>
<dbReference type="Proteomes" id="UP001147733">
    <property type="component" value="Unassembled WGS sequence"/>
</dbReference>
<proteinExistence type="predicted"/>
<dbReference type="OrthoDB" id="4149149at2759"/>
<dbReference type="GeneID" id="81378660"/>
<dbReference type="EMBL" id="JAPQKT010000001">
    <property type="protein sequence ID" value="KAJ5242246.1"/>
    <property type="molecule type" value="Genomic_DNA"/>
</dbReference>
<comment type="caution">
    <text evidence="1">The sequence shown here is derived from an EMBL/GenBank/DDBJ whole genome shotgun (WGS) entry which is preliminary data.</text>
</comment>
<organism evidence="1 2">
    <name type="scientific">Penicillium citrinum</name>
    <dbReference type="NCBI Taxonomy" id="5077"/>
    <lineage>
        <taxon>Eukaryota</taxon>
        <taxon>Fungi</taxon>
        <taxon>Dikarya</taxon>
        <taxon>Ascomycota</taxon>
        <taxon>Pezizomycotina</taxon>
        <taxon>Eurotiomycetes</taxon>
        <taxon>Eurotiomycetidae</taxon>
        <taxon>Eurotiales</taxon>
        <taxon>Aspergillaceae</taxon>
        <taxon>Penicillium</taxon>
    </lineage>
</organism>
<dbReference type="AlphaFoldDB" id="A0A9W9TUU7"/>
<dbReference type="RefSeq" id="XP_056505250.1">
    <property type="nucleotide sequence ID" value="XM_056639493.1"/>
</dbReference>
<reference evidence="1" key="1">
    <citation type="submission" date="2022-11" db="EMBL/GenBank/DDBJ databases">
        <authorList>
            <person name="Petersen C."/>
        </authorList>
    </citation>
    <scope>NUCLEOTIDE SEQUENCE</scope>
    <source>
        <strain evidence="1">IBT 23319</strain>
    </source>
</reference>
<accession>A0A9W9TUU7</accession>
<gene>
    <name evidence="1" type="ORF">N7469_000573</name>
</gene>
<protein>
    <submittedName>
        <fullName evidence="1">Uncharacterized protein</fullName>
    </submittedName>
</protein>
<reference evidence="1" key="2">
    <citation type="journal article" date="2023" name="IMA Fungus">
        <title>Comparative genomic study of the Penicillium genus elucidates a diverse pangenome and 15 lateral gene transfer events.</title>
        <authorList>
            <person name="Petersen C."/>
            <person name="Sorensen T."/>
            <person name="Nielsen M.R."/>
            <person name="Sondergaard T.E."/>
            <person name="Sorensen J.L."/>
            <person name="Fitzpatrick D.A."/>
            <person name="Frisvad J.C."/>
            <person name="Nielsen K.L."/>
        </authorList>
    </citation>
    <scope>NUCLEOTIDE SEQUENCE</scope>
    <source>
        <strain evidence="1">IBT 23319</strain>
    </source>
</reference>
<sequence length="243" mass="27595">MSQLDLSGSPRVDPELQSDVDCLILDYLVCLAIEQTFSAAETPLDKNKAEEADWLVASLNDLRIKLDLLGVAHALRRHGEYEIEPTISTIGVSFMDLCHSATHKVSQSRWLDVGAQFVIQGELLVRELGPGWLGYHESSSEAAEVAVARKSTDDLRSWMIDDDPREQRWLSIWQDCVREVNGHTVSKAREKYPISRFKEMVMQFLLDLMTTLDQPVLMQLERGKLGNLSRMETELLLQRVGIR</sequence>